<dbReference type="SMART" id="SM00322">
    <property type="entry name" value="KH"/>
    <property type="match status" value="1"/>
</dbReference>
<dbReference type="EMBL" id="KQ434823">
    <property type="protein sequence ID" value="KZC07262.1"/>
    <property type="molecule type" value="Genomic_DNA"/>
</dbReference>
<gene>
    <name evidence="3" type="ORF">WN55_07673</name>
</gene>
<dbReference type="AlphaFoldDB" id="A0A154P5X9"/>
<dbReference type="Proteomes" id="UP000076502">
    <property type="component" value="Unassembled WGS sequence"/>
</dbReference>
<sequence length="350" mass="39946">MNVLKPELVWVDGRCYRMLEKTESDGIVPYTEDDYFDHENQEEFNDADIEITPYGSSRFQHSFHVAKSFFPIIIGSKHTVRKRIETETKTSIRIPKMGQDGDIVITGFSRKGIITARRRIDLLIETSRKRLGYTHFLSIPLHDGHIIMKFNEFKNNVLTESGKGSRGVNEKIFQTPSKLHLTIGLLKLLDNAEREQAIAALEHCKKHIVKPIVKKYGQIPICLQGTEIMNDDPAETRVLYAKLIDKNNALQEVADEIVNYYASIGMLQKERETVKMHVTLMNMKFKQRDEDGSKAHKSTETFDGSGILKAHADTCFGETVLKEIHISQRHTIGTNGYYQTTAKIDLTMDS</sequence>
<dbReference type="InterPro" id="IPR019510">
    <property type="entry name" value="AKAP7-like_phosphoesterase"/>
</dbReference>
<organism evidence="3 4">
    <name type="scientific">Dufourea novaeangliae</name>
    <name type="common">Sweat bee</name>
    <dbReference type="NCBI Taxonomy" id="178035"/>
    <lineage>
        <taxon>Eukaryota</taxon>
        <taxon>Metazoa</taxon>
        <taxon>Ecdysozoa</taxon>
        <taxon>Arthropoda</taxon>
        <taxon>Hexapoda</taxon>
        <taxon>Insecta</taxon>
        <taxon>Pterygota</taxon>
        <taxon>Neoptera</taxon>
        <taxon>Endopterygota</taxon>
        <taxon>Hymenoptera</taxon>
        <taxon>Apocrita</taxon>
        <taxon>Aculeata</taxon>
        <taxon>Apoidea</taxon>
        <taxon>Anthophila</taxon>
        <taxon>Halictidae</taxon>
        <taxon>Rophitinae</taxon>
        <taxon>Dufourea</taxon>
    </lineage>
</organism>
<dbReference type="PANTHER" id="PTHR13360">
    <property type="entry name" value="ACTIVATING SIGNAL COINTEGRATOR 1 COMPLEX SUBUNIT 1"/>
    <property type="match status" value="1"/>
</dbReference>
<name>A0A154P5X9_DUFNO</name>
<dbReference type="InterPro" id="IPR009210">
    <property type="entry name" value="ASCC1"/>
</dbReference>
<dbReference type="InterPro" id="IPR036612">
    <property type="entry name" value="KH_dom_type_1_sf"/>
</dbReference>
<dbReference type="OMA" id="CLAHFQT"/>
<dbReference type="GO" id="GO:0003723">
    <property type="term" value="F:RNA binding"/>
    <property type="evidence" value="ECO:0007669"/>
    <property type="project" value="UniProtKB-UniRule"/>
</dbReference>
<dbReference type="Pfam" id="PF10469">
    <property type="entry name" value="AKAP7_NLS"/>
    <property type="match status" value="1"/>
</dbReference>
<dbReference type="InterPro" id="IPR004087">
    <property type="entry name" value="KH_dom"/>
</dbReference>
<keyword evidence="1" id="KW-0694">RNA-binding</keyword>
<dbReference type="Pfam" id="PF00013">
    <property type="entry name" value="KH_1"/>
    <property type="match status" value="1"/>
</dbReference>
<evidence type="ECO:0000259" key="2">
    <source>
        <dbReference type="SMART" id="SM00322"/>
    </source>
</evidence>
<dbReference type="InterPro" id="IPR047538">
    <property type="entry name" value="KH-I_ASCC1"/>
</dbReference>
<evidence type="ECO:0000313" key="3">
    <source>
        <dbReference type="EMBL" id="KZC07262.1"/>
    </source>
</evidence>
<evidence type="ECO:0000313" key="4">
    <source>
        <dbReference type="Proteomes" id="UP000076502"/>
    </source>
</evidence>
<dbReference type="GO" id="GO:0006355">
    <property type="term" value="P:regulation of DNA-templated transcription"/>
    <property type="evidence" value="ECO:0007669"/>
    <property type="project" value="TreeGrafter"/>
</dbReference>
<dbReference type="PIRSF" id="PIRSF027019">
    <property type="entry name" value="Euk_LigT"/>
    <property type="match status" value="1"/>
</dbReference>
<reference evidence="3 4" key="1">
    <citation type="submission" date="2015-07" db="EMBL/GenBank/DDBJ databases">
        <title>The genome of Dufourea novaeangliae.</title>
        <authorList>
            <person name="Pan H."/>
            <person name="Kapheim K."/>
        </authorList>
    </citation>
    <scope>NUCLEOTIDE SEQUENCE [LARGE SCALE GENOMIC DNA]</scope>
    <source>
        <strain evidence="3">0120121106</strain>
        <tissue evidence="3">Whole body</tissue>
    </source>
</reference>
<dbReference type="PROSITE" id="PS50084">
    <property type="entry name" value="KH_TYPE_1"/>
    <property type="match status" value="1"/>
</dbReference>
<dbReference type="GO" id="GO:0006307">
    <property type="term" value="P:DNA alkylation repair"/>
    <property type="evidence" value="ECO:0007669"/>
    <property type="project" value="InterPro"/>
</dbReference>
<dbReference type="InterPro" id="IPR004088">
    <property type="entry name" value="KH_dom_type_1"/>
</dbReference>
<protein>
    <submittedName>
        <fullName evidence="3">Activating signal cointegrator 1 complex subunit 1</fullName>
    </submittedName>
</protein>
<dbReference type="PANTHER" id="PTHR13360:SF1">
    <property type="entry name" value="ACTIVATING SIGNAL COINTEGRATOR 1 COMPLEX SUBUNIT 1"/>
    <property type="match status" value="1"/>
</dbReference>
<feature type="domain" description="K Homology" evidence="2">
    <location>
        <begin position="57"/>
        <end position="125"/>
    </location>
</feature>
<dbReference type="SUPFAM" id="SSF54791">
    <property type="entry name" value="Eukaryotic type KH-domain (KH-domain type I)"/>
    <property type="match status" value="1"/>
</dbReference>
<dbReference type="InterPro" id="IPR009097">
    <property type="entry name" value="Cyclic_Pdiesterase"/>
</dbReference>
<dbReference type="STRING" id="178035.A0A154P5X9"/>
<accession>A0A154P5X9</accession>
<dbReference type="Gene3D" id="3.30.1370.10">
    <property type="entry name" value="K Homology domain, type 1"/>
    <property type="match status" value="1"/>
</dbReference>
<dbReference type="OrthoDB" id="277832at2759"/>
<evidence type="ECO:0000256" key="1">
    <source>
        <dbReference type="PROSITE-ProRule" id="PRU00117"/>
    </source>
</evidence>
<keyword evidence="4" id="KW-1185">Reference proteome</keyword>
<dbReference type="SUPFAM" id="SSF55144">
    <property type="entry name" value="LigT-like"/>
    <property type="match status" value="1"/>
</dbReference>
<dbReference type="Gene3D" id="3.90.1140.10">
    <property type="entry name" value="Cyclic phosphodiesterase"/>
    <property type="match status" value="1"/>
</dbReference>
<proteinExistence type="predicted"/>
<dbReference type="CDD" id="cd22419">
    <property type="entry name" value="KH-I_ASCC1"/>
    <property type="match status" value="1"/>
</dbReference>
<dbReference type="GO" id="GO:0005634">
    <property type="term" value="C:nucleus"/>
    <property type="evidence" value="ECO:0007669"/>
    <property type="project" value="TreeGrafter"/>
</dbReference>